<proteinExistence type="predicted"/>
<evidence type="ECO:0000313" key="2">
    <source>
        <dbReference type="Proteomes" id="UP000183832"/>
    </source>
</evidence>
<sequence>MKVSLQFNLQFKRYPLRMILVDDFGSNINNAKCPSAVMSPTFLDISFYFFKMEVKIQLKQWRNDLLQSQQCMVSR</sequence>
<evidence type="ECO:0000313" key="1">
    <source>
        <dbReference type="EMBL" id="CRK88526.1"/>
    </source>
</evidence>
<protein>
    <submittedName>
        <fullName evidence="1">CLUMA_CG002331, isoform A</fullName>
    </submittedName>
</protein>
<organism evidence="1 2">
    <name type="scientific">Clunio marinus</name>
    <dbReference type="NCBI Taxonomy" id="568069"/>
    <lineage>
        <taxon>Eukaryota</taxon>
        <taxon>Metazoa</taxon>
        <taxon>Ecdysozoa</taxon>
        <taxon>Arthropoda</taxon>
        <taxon>Hexapoda</taxon>
        <taxon>Insecta</taxon>
        <taxon>Pterygota</taxon>
        <taxon>Neoptera</taxon>
        <taxon>Endopterygota</taxon>
        <taxon>Diptera</taxon>
        <taxon>Nematocera</taxon>
        <taxon>Chironomoidea</taxon>
        <taxon>Chironomidae</taxon>
        <taxon>Clunio</taxon>
    </lineage>
</organism>
<dbReference type="EMBL" id="CVRI01000008">
    <property type="protein sequence ID" value="CRK88526.1"/>
    <property type="molecule type" value="Genomic_DNA"/>
</dbReference>
<dbReference type="AlphaFoldDB" id="A0A1J1HPY0"/>
<gene>
    <name evidence="1" type="ORF">CLUMA_CG002331</name>
</gene>
<dbReference type="Proteomes" id="UP000183832">
    <property type="component" value="Unassembled WGS sequence"/>
</dbReference>
<reference evidence="1 2" key="1">
    <citation type="submission" date="2015-04" db="EMBL/GenBank/DDBJ databases">
        <authorList>
            <person name="Syromyatnikov M.Y."/>
            <person name="Popov V.N."/>
        </authorList>
    </citation>
    <scope>NUCLEOTIDE SEQUENCE [LARGE SCALE GENOMIC DNA]</scope>
</reference>
<keyword evidence="2" id="KW-1185">Reference proteome</keyword>
<accession>A0A1J1HPY0</accession>
<name>A0A1J1HPY0_9DIPT</name>